<dbReference type="PROSITE" id="PS00154">
    <property type="entry name" value="ATPASE_E1_E2"/>
    <property type="match status" value="1"/>
</dbReference>
<dbReference type="EC" id="7.6.2.1" evidence="14"/>
<evidence type="ECO:0000259" key="17">
    <source>
        <dbReference type="Pfam" id="PF16209"/>
    </source>
</evidence>
<accession>A0A8S1TGE3</accession>
<evidence type="ECO:0000256" key="10">
    <source>
        <dbReference type="ARBA" id="ARBA00023136"/>
    </source>
</evidence>
<dbReference type="Proteomes" id="UP000683925">
    <property type="component" value="Unassembled WGS sequence"/>
</dbReference>
<feature type="binding site" evidence="13">
    <location>
        <position position="439"/>
    </location>
    <ligand>
        <name>Mg(2+)</name>
        <dbReference type="ChEBI" id="CHEBI:18420"/>
    </ligand>
</feature>
<feature type="region of interest" description="Disordered" evidence="15">
    <location>
        <begin position="1117"/>
        <end position="1137"/>
    </location>
</feature>
<evidence type="ECO:0000256" key="9">
    <source>
        <dbReference type="ARBA" id="ARBA00022989"/>
    </source>
</evidence>
<feature type="transmembrane region" description="Helical" evidence="14">
    <location>
        <begin position="1035"/>
        <end position="1054"/>
    </location>
</feature>
<keyword evidence="4 13" id="KW-0479">Metal-binding</keyword>
<sequence>MQNSQSELGQPDPWSLYLPYDNKYELQGCCFKTRPHWRDMKDRTIITNIQDHELPDNTIRTCKYTLWTFLPLNLMEQFSKMANIYFLIVGYLETIDLVSITDGQPVIWFPLFVVIAISAFKDFLEDHKRQLSDRDENNRIALVLTPYGLVEKKWQQILVGDIIRIEQGEYFPADVIVIKTSEKGSCFIETKNLDGETNLKIKKQHKGLQFTRNLNDYLLQKEHILVHYDKPNPYLYKFNGTITMPPDHNSDGDQSRDSIINYDAQHRKVHQLDEVNFILRGCSLRNTHWIYGLVVYTGFDTKIMLNSTKARPKSSTLESQMNFFIILVFFIQLVICLFSAQYSVFWQLDNFMDIPYLELDENDLQTNIVFRTMERWGTWLLIYTNFVPISLLVTLEMVKYLQGMMIENDNQCKSQNHRTEVQTSNLNEELGNVKYMFTDKTGTITKNLMEFKTISIHGKSYGNVSNRSQILNSDDITHMPQVTNVDFRDKQLFNDLNQNDDHSRRIVEYFMHLALCHTILVEYEQGKIKYNASSPDELALLMGAKFCGFEYVGLDDGMMIVKYKDQLLKYKLLQVLEFSSARKRMSVIVQDQNDQIMLLCKGADSMIINLLDKSNRQNQELLSITEQHLEQYAEKGLRTLLLAQKELSKQQYDEWINKYLQAGLTTINREEQLLSLQDQIETNLVLIGGTGIEDKLQDDVGSTMQKILNAGIKIWVLTGDKLETAINISYACNLLNDSQQKIVIQSDDQFEAQFKINSGLDLLKTQFQNHSTALIISGDSLIHLDEKYLIKLIELAKQCHTVIACRVSPKQKQELVQLVKDNIYNIVTMAVGDGANDVNMITAANIGIGIKGVEGNQAARAADYSIGEFRILQQLLLYHGRECYRRNQVLVGYNFYKNLLIVLPHFWFSFYNGFSPLNLYDPWLYQFYNMFYTSVPIMVYAILDQQYSSKFLLKNPQLYQTNNKVTLLTFFFWFCSGGIQSAIVIYAVFPSMEQTSIDKEGRILFLSSVGMAVFCYAIIIVNLKVFVFSYMNSIGSMLFIFGSIILYLLTYMVLSQFTDRLDVSHTFIHLFSNIQFYFILSGILVLTILFDLALSRWSIFSEQQLFEIHRVRDAQEPASSEKSRFGSTPPSSLMPPDKFENLFQEEEEVYDDTSVLLPVKPVKTRKYTGYAFAQQEKKLDEALRNAEN</sequence>
<feature type="transmembrane region" description="Helical" evidence="14">
    <location>
        <begin position="923"/>
        <end position="943"/>
    </location>
</feature>
<feature type="binding site" evidence="12">
    <location>
        <position position="719"/>
    </location>
    <ligand>
        <name>ATP</name>
        <dbReference type="ChEBI" id="CHEBI:30616"/>
    </ligand>
</feature>
<keyword evidence="9 14" id="KW-1133">Transmembrane helix</keyword>
<dbReference type="GO" id="GO:0140326">
    <property type="term" value="F:ATPase-coupled intramembrane lipid transporter activity"/>
    <property type="evidence" value="ECO:0007669"/>
    <property type="project" value="UniProtKB-EC"/>
</dbReference>
<feature type="binding site" evidence="12">
    <location>
        <position position="440"/>
    </location>
    <ligand>
        <name>ATP</name>
        <dbReference type="ChEBI" id="CHEBI:30616"/>
    </ligand>
</feature>
<evidence type="ECO:0000256" key="15">
    <source>
        <dbReference type="SAM" id="MobiDB-lite"/>
    </source>
</evidence>
<keyword evidence="8 14" id="KW-1278">Translocase</keyword>
<dbReference type="InterPro" id="IPR059000">
    <property type="entry name" value="ATPase_P-type_domA"/>
</dbReference>
<feature type="domain" description="P-type ATPase C-terminal" evidence="18">
    <location>
        <begin position="859"/>
        <end position="1095"/>
    </location>
</feature>
<evidence type="ECO:0000256" key="4">
    <source>
        <dbReference type="ARBA" id="ARBA00022723"/>
    </source>
</evidence>
<dbReference type="PANTHER" id="PTHR24092:SF150">
    <property type="entry name" value="PHOSPHOLIPID-TRANSPORTING ATPASE"/>
    <property type="match status" value="1"/>
</dbReference>
<dbReference type="GO" id="GO:0016887">
    <property type="term" value="F:ATP hydrolysis activity"/>
    <property type="evidence" value="ECO:0007669"/>
    <property type="project" value="InterPro"/>
</dbReference>
<evidence type="ECO:0000256" key="11">
    <source>
        <dbReference type="PIRSR" id="PIRSR606539-1"/>
    </source>
</evidence>
<comment type="subcellular location">
    <subcellularLocation>
        <location evidence="2">Endomembrane system</location>
    </subcellularLocation>
    <subcellularLocation>
        <location evidence="1 14">Membrane</location>
        <topology evidence="1 14">Multi-pass membrane protein</topology>
    </subcellularLocation>
</comment>
<evidence type="ECO:0000256" key="14">
    <source>
        <dbReference type="RuleBase" id="RU362033"/>
    </source>
</evidence>
<dbReference type="InterPro" id="IPR032631">
    <property type="entry name" value="P-type_ATPase_N"/>
</dbReference>
<feature type="binding site" evidence="12">
    <location>
        <position position="718"/>
    </location>
    <ligand>
        <name>ATP</name>
        <dbReference type="ChEBI" id="CHEBI:30616"/>
    </ligand>
</feature>
<keyword evidence="20" id="KW-1185">Reference proteome</keyword>
<comment type="cofactor">
    <cofactor evidence="13">
        <name>Mg(2+)</name>
        <dbReference type="ChEBI" id="CHEBI:18420"/>
    </cofactor>
</comment>
<feature type="binding site" evidence="13">
    <location>
        <position position="837"/>
    </location>
    <ligand>
        <name>Mg(2+)</name>
        <dbReference type="ChEBI" id="CHEBI:18420"/>
    </ligand>
</feature>
<keyword evidence="7 13" id="KW-0460">Magnesium</keyword>
<evidence type="ECO:0000256" key="5">
    <source>
        <dbReference type="ARBA" id="ARBA00022741"/>
    </source>
</evidence>
<feature type="transmembrane region" description="Helical" evidence="14">
    <location>
        <begin position="82"/>
        <end position="100"/>
    </location>
</feature>
<feature type="binding site" evidence="12">
    <location>
        <position position="720"/>
    </location>
    <ligand>
        <name>ATP</name>
        <dbReference type="ChEBI" id="CHEBI:30616"/>
    </ligand>
</feature>
<keyword evidence="3 14" id="KW-0812">Transmembrane</keyword>
<feature type="binding site" evidence="12">
    <location>
        <position position="836"/>
    </location>
    <ligand>
        <name>ATP</name>
        <dbReference type="ChEBI" id="CHEBI:30616"/>
    </ligand>
</feature>
<dbReference type="GO" id="GO:0005524">
    <property type="term" value="F:ATP binding"/>
    <property type="evidence" value="ECO:0007669"/>
    <property type="project" value="UniProtKB-UniRule"/>
</dbReference>
<dbReference type="InterPro" id="IPR018303">
    <property type="entry name" value="ATPase_P-typ_P_site"/>
</dbReference>
<feature type="binding site" evidence="12">
    <location>
        <position position="837"/>
    </location>
    <ligand>
        <name>ATP</name>
        <dbReference type="ChEBI" id="CHEBI:30616"/>
    </ligand>
</feature>
<dbReference type="FunFam" id="3.40.50.1000:FF:000190">
    <property type="entry name" value="Phospholipid-transporting ATPase"/>
    <property type="match status" value="1"/>
</dbReference>
<dbReference type="AlphaFoldDB" id="A0A8S1TGE3"/>
<dbReference type="SFLD" id="SFLDG00002">
    <property type="entry name" value="C1.7:_P-type_atpase_like"/>
    <property type="match status" value="1"/>
</dbReference>
<feature type="binding site" evidence="12">
    <location>
        <position position="578"/>
    </location>
    <ligand>
        <name>ATP</name>
        <dbReference type="ChEBI" id="CHEBI:30616"/>
    </ligand>
</feature>
<feature type="binding site" evidence="12">
    <location>
        <position position="537"/>
    </location>
    <ligand>
        <name>ATP</name>
        <dbReference type="ChEBI" id="CHEBI:30616"/>
    </ligand>
</feature>
<feature type="binding site" evidence="13">
    <location>
        <position position="833"/>
    </location>
    <ligand>
        <name>Mg(2+)</name>
        <dbReference type="ChEBI" id="CHEBI:18420"/>
    </ligand>
</feature>
<feature type="binding site" evidence="12">
    <location>
        <position position="806"/>
    </location>
    <ligand>
        <name>ATP</name>
        <dbReference type="ChEBI" id="CHEBI:30616"/>
    </ligand>
</feature>
<dbReference type="Pfam" id="PF13246">
    <property type="entry name" value="Cation_ATPase"/>
    <property type="match status" value="1"/>
</dbReference>
<dbReference type="OrthoDB" id="377733at2759"/>
<reference evidence="19" key="1">
    <citation type="submission" date="2021-01" db="EMBL/GenBank/DDBJ databases">
        <authorList>
            <consortium name="Genoscope - CEA"/>
            <person name="William W."/>
        </authorList>
    </citation>
    <scope>NUCLEOTIDE SEQUENCE</scope>
</reference>
<dbReference type="NCBIfam" id="TIGR01494">
    <property type="entry name" value="ATPase_P-type"/>
    <property type="match status" value="1"/>
</dbReference>
<dbReference type="InterPro" id="IPR006539">
    <property type="entry name" value="P-type_ATPase_IV"/>
</dbReference>
<evidence type="ECO:0000256" key="13">
    <source>
        <dbReference type="PIRSR" id="PIRSR606539-3"/>
    </source>
</evidence>
<dbReference type="GO" id="GO:0045332">
    <property type="term" value="P:phospholipid translocation"/>
    <property type="evidence" value="ECO:0007669"/>
    <property type="project" value="TreeGrafter"/>
</dbReference>
<proteinExistence type="inferred from homology"/>
<dbReference type="InterPro" id="IPR044492">
    <property type="entry name" value="P_typ_ATPase_HD_dom"/>
</dbReference>
<feature type="transmembrane region" description="Helical" evidence="14">
    <location>
        <begin position="321"/>
        <end position="342"/>
    </location>
</feature>
<protein>
    <recommendedName>
        <fullName evidence="14">Phospholipid-transporting ATPase</fullName>
        <ecNumber evidence="14">7.6.2.1</ecNumber>
    </recommendedName>
</protein>
<feature type="binding site" evidence="12">
    <location>
        <position position="601"/>
    </location>
    <ligand>
        <name>ATP</name>
        <dbReference type="ChEBI" id="CHEBI:30616"/>
    </ligand>
</feature>
<evidence type="ECO:0000313" key="19">
    <source>
        <dbReference type="EMBL" id="CAD8150744.1"/>
    </source>
</evidence>
<dbReference type="InterPro" id="IPR001757">
    <property type="entry name" value="P_typ_ATPase"/>
</dbReference>
<dbReference type="FunFam" id="3.40.1110.10:FF:000119">
    <property type="entry name" value="Phospholipid-transporting ATPase"/>
    <property type="match status" value="1"/>
</dbReference>
<organism evidence="19 20">
    <name type="scientific">Paramecium octaurelia</name>
    <dbReference type="NCBI Taxonomy" id="43137"/>
    <lineage>
        <taxon>Eukaryota</taxon>
        <taxon>Sar</taxon>
        <taxon>Alveolata</taxon>
        <taxon>Ciliophora</taxon>
        <taxon>Intramacronucleata</taxon>
        <taxon>Oligohymenophorea</taxon>
        <taxon>Peniculida</taxon>
        <taxon>Parameciidae</taxon>
        <taxon>Paramecium</taxon>
    </lineage>
</organism>
<gene>
    <name evidence="19" type="ORF">POCTA_138.1.T0240105</name>
</gene>
<comment type="catalytic activity">
    <reaction evidence="14">
        <text>ATP + H2O + phospholipidSide 1 = ADP + phosphate + phospholipidSide 2.</text>
        <dbReference type="EC" id="7.6.2.1"/>
    </reaction>
</comment>
<evidence type="ECO:0000256" key="1">
    <source>
        <dbReference type="ARBA" id="ARBA00004141"/>
    </source>
</evidence>
<evidence type="ECO:0000259" key="16">
    <source>
        <dbReference type="Pfam" id="PF00122"/>
    </source>
</evidence>
<evidence type="ECO:0000256" key="7">
    <source>
        <dbReference type="ARBA" id="ARBA00022842"/>
    </source>
</evidence>
<evidence type="ECO:0000256" key="2">
    <source>
        <dbReference type="ARBA" id="ARBA00004308"/>
    </source>
</evidence>
<feature type="transmembrane region" description="Helical" evidence="14">
    <location>
        <begin position="1074"/>
        <end position="1094"/>
    </location>
</feature>
<keyword evidence="10 14" id="KW-0472">Membrane</keyword>
<dbReference type="SFLD" id="SFLDS00003">
    <property type="entry name" value="Haloacid_Dehalogenase"/>
    <property type="match status" value="1"/>
</dbReference>
<dbReference type="Pfam" id="PF00122">
    <property type="entry name" value="E1-E2_ATPase"/>
    <property type="match status" value="1"/>
</dbReference>
<feature type="domain" description="P-type ATPase N-terminal" evidence="17">
    <location>
        <begin position="53"/>
        <end position="102"/>
    </location>
</feature>
<evidence type="ECO:0000256" key="3">
    <source>
        <dbReference type="ARBA" id="ARBA00022692"/>
    </source>
</evidence>
<evidence type="ECO:0000256" key="12">
    <source>
        <dbReference type="PIRSR" id="PIRSR606539-2"/>
    </source>
</evidence>
<feature type="binding site" evidence="12">
    <location>
        <position position="812"/>
    </location>
    <ligand>
        <name>ATP</name>
        <dbReference type="ChEBI" id="CHEBI:30616"/>
    </ligand>
</feature>
<feature type="binding site" evidence="12">
    <location>
        <position position="439"/>
    </location>
    <ligand>
        <name>ATP</name>
        <dbReference type="ChEBI" id="CHEBI:30616"/>
    </ligand>
</feature>
<dbReference type="GO" id="GO:0005886">
    <property type="term" value="C:plasma membrane"/>
    <property type="evidence" value="ECO:0007669"/>
    <property type="project" value="TreeGrafter"/>
</dbReference>
<feature type="binding site" evidence="12">
    <location>
        <position position="638"/>
    </location>
    <ligand>
        <name>ATP</name>
        <dbReference type="ChEBI" id="CHEBI:30616"/>
    </ligand>
</feature>
<dbReference type="GO" id="GO:0000287">
    <property type="term" value="F:magnesium ion binding"/>
    <property type="evidence" value="ECO:0007669"/>
    <property type="project" value="UniProtKB-UniRule"/>
</dbReference>
<feature type="transmembrane region" description="Helical" evidence="14">
    <location>
        <begin position="895"/>
        <end position="911"/>
    </location>
</feature>
<dbReference type="Pfam" id="PF16209">
    <property type="entry name" value="PhoLip_ATPase_N"/>
    <property type="match status" value="1"/>
</dbReference>
<feature type="binding site" evidence="13">
    <location>
        <position position="441"/>
    </location>
    <ligand>
        <name>Mg(2+)</name>
        <dbReference type="ChEBI" id="CHEBI:18420"/>
    </ligand>
</feature>
<dbReference type="EMBL" id="CAJJDP010000024">
    <property type="protein sequence ID" value="CAD8150744.1"/>
    <property type="molecule type" value="Genomic_DNA"/>
</dbReference>
<dbReference type="NCBIfam" id="TIGR01652">
    <property type="entry name" value="ATPase-Plipid"/>
    <property type="match status" value="1"/>
</dbReference>
<dbReference type="Pfam" id="PF16212">
    <property type="entry name" value="PhoLip_ATPase_C"/>
    <property type="match status" value="1"/>
</dbReference>
<evidence type="ECO:0000256" key="8">
    <source>
        <dbReference type="ARBA" id="ARBA00022967"/>
    </source>
</evidence>
<keyword evidence="6 12" id="KW-0067">ATP-binding</keyword>
<feature type="transmembrane region" description="Helical" evidence="14">
    <location>
        <begin position="1001"/>
        <end position="1023"/>
    </location>
</feature>
<feature type="domain" description="P-type ATPase A" evidence="16">
    <location>
        <begin position="140"/>
        <end position="205"/>
    </location>
</feature>
<name>A0A8S1TGE3_PAROT</name>
<comment type="caution">
    <text evidence="19">The sequence shown here is derived from an EMBL/GenBank/DDBJ whole genome shotgun (WGS) entry which is preliminary data.</text>
</comment>
<evidence type="ECO:0000259" key="18">
    <source>
        <dbReference type="Pfam" id="PF16212"/>
    </source>
</evidence>
<feature type="transmembrane region" description="Helical" evidence="14">
    <location>
        <begin position="376"/>
        <end position="395"/>
    </location>
</feature>
<evidence type="ECO:0000313" key="20">
    <source>
        <dbReference type="Proteomes" id="UP000683925"/>
    </source>
</evidence>
<dbReference type="InterPro" id="IPR032630">
    <property type="entry name" value="P_typ_ATPase_c"/>
</dbReference>
<feature type="binding site" evidence="12">
    <location>
        <position position="441"/>
    </location>
    <ligand>
        <name>ATP</name>
        <dbReference type="ChEBI" id="CHEBI:30616"/>
    </ligand>
</feature>
<evidence type="ECO:0000256" key="6">
    <source>
        <dbReference type="ARBA" id="ARBA00022840"/>
    </source>
</evidence>
<feature type="transmembrane region" description="Helical" evidence="14">
    <location>
        <begin position="106"/>
        <end position="124"/>
    </location>
</feature>
<dbReference type="PANTHER" id="PTHR24092">
    <property type="entry name" value="PROBABLE PHOSPHOLIPID-TRANSPORTING ATPASE"/>
    <property type="match status" value="1"/>
</dbReference>
<feature type="transmembrane region" description="Helical" evidence="14">
    <location>
        <begin position="964"/>
        <end position="989"/>
    </location>
</feature>
<keyword evidence="5 12" id="KW-0547">Nucleotide-binding</keyword>
<comment type="similarity">
    <text evidence="14">Belongs to the cation transport ATPase (P-type) (TC 3.A.3) family. Type IV subfamily.</text>
</comment>
<feature type="active site" description="4-aspartylphosphate intermediate" evidence="11">
    <location>
        <position position="439"/>
    </location>
</feature>
<dbReference type="OMA" id="KHTYKKT"/>
<dbReference type="SFLD" id="SFLDF00027">
    <property type="entry name" value="p-type_atpase"/>
    <property type="match status" value="1"/>
</dbReference>